<evidence type="ECO:0000256" key="1">
    <source>
        <dbReference type="SAM" id="MobiDB-lite"/>
    </source>
</evidence>
<feature type="region of interest" description="Disordered" evidence="1">
    <location>
        <begin position="74"/>
        <end position="94"/>
    </location>
</feature>
<accession>A0A5M3XZV0</accession>
<protein>
    <submittedName>
        <fullName evidence="2">Uncharacterized protein</fullName>
    </submittedName>
</protein>
<feature type="compositionally biased region" description="Polar residues" evidence="1">
    <location>
        <begin position="1"/>
        <end position="11"/>
    </location>
</feature>
<name>A0A5M3XZV0_9ACTN</name>
<sequence>MIPESVITTGTLIGPPTATSTPIRPPGTPISPPGRVTGRFGTLTGFLGVLTCLPDTSTGLVNTLAAHVPAATGLLPGTGQGPRAAGGPDTRGPDTGLLSRAEPGVGGFGGGLGGAGTRRCGVCHCGLCHAGTRDVGTRGAGTRGAGVPARIPAKVAAGVGCRDSSSAGIQQQDRATGIAGNTAGFGCPGTSPGWRCMRAKDRRTAEAGIEGTSGGGVVTVQVGWSAGVQKRKGGGTVVGQQHRA</sequence>
<reference evidence="2 3" key="1">
    <citation type="submission" date="2019-10" db="EMBL/GenBank/DDBJ databases">
        <title>Whole genome shotgun sequence of Acrocarpospora pleiomorpha NBRC 16267.</title>
        <authorList>
            <person name="Ichikawa N."/>
            <person name="Kimura A."/>
            <person name="Kitahashi Y."/>
            <person name="Komaki H."/>
            <person name="Oguchi A."/>
        </authorList>
    </citation>
    <scope>NUCLEOTIDE SEQUENCE [LARGE SCALE GENOMIC DNA]</scope>
    <source>
        <strain evidence="2 3">NBRC 16267</strain>
    </source>
</reference>
<dbReference type="AlphaFoldDB" id="A0A5M3XZV0"/>
<evidence type="ECO:0000313" key="2">
    <source>
        <dbReference type="EMBL" id="GES26466.1"/>
    </source>
</evidence>
<dbReference type="EMBL" id="BLAF01000087">
    <property type="protein sequence ID" value="GES26466.1"/>
    <property type="molecule type" value="Genomic_DNA"/>
</dbReference>
<organism evidence="2 3">
    <name type="scientific">Acrocarpospora pleiomorpha</name>
    <dbReference type="NCBI Taxonomy" id="90975"/>
    <lineage>
        <taxon>Bacteria</taxon>
        <taxon>Bacillati</taxon>
        <taxon>Actinomycetota</taxon>
        <taxon>Actinomycetes</taxon>
        <taxon>Streptosporangiales</taxon>
        <taxon>Streptosporangiaceae</taxon>
        <taxon>Acrocarpospora</taxon>
    </lineage>
</organism>
<evidence type="ECO:0000313" key="3">
    <source>
        <dbReference type="Proteomes" id="UP000377595"/>
    </source>
</evidence>
<proteinExistence type="predicted"/>
<dbReference type="Proteomes" id="UP000377595">
    <property type="component" value="Unassembled WGS sequence"/>
</dbReference>
<feature type="compositionally biased region" description="Pro residues" evidence="1">
    <location>
        <begin position="23"/>
        <end position="32"/>
    </location>
</feature>
<feature type="region of interest" description="Disordered" evidence="1">
    <location>
        <begin position="1"/>
        <end position="32"/>
    </location>
</feature>
<gene>
    <name evidence="2" type="ORF">Aple_093650</name>
</gene>
<comment type="caution">
    <text evidence="2">The sequence shown here is derived from an EMBL/GenBank/DDBJ whole genome shotgun (WGS) entry which is preliminary data.</text>
</comment>
<keyword evidence="3" id="KW-1185">Reference proteome</keyword>